<keyword evidence="2" id="KW-0813">Transport</keyword>
<dbReference type="EMBL" id="FJUX01000042">
    <property type="protein sequence ID" value="CZS99697.1"/>
    <property type="molecule type" value="Genomic_DNA"/>
</dbReference>
<evidence type="ECO:0000256" key="6">
    <source>
        <dbReference type="SAM" id="MobiDB-lite"/>
    </source>
</evidence>
<feature type="compositionally biased region" description="Acidic residues" evidence="6">
    <location>
        <begin position="528"/>
        <end position="537"/>
    </location>
</feature>
<evidence type="ECO:0000256" key="7">
    <source>
        <dbReference type="SAM" id="Phobius"/>
    </source>
</evidence>
<comment type="subcellular location">
    <subcellularLocation>
        <location evidence="1">Membrane</location>
        <topology evidence="1">Multi-pass membrane protein</topology>
    </subcellularLocation>
</comment>
<feature type="compositionally biased region" description="Polar residues" evidence="6">
    <location>
        <begin position="12"/>
        <end position="23"/>
    </location>
</feature>
<sequence>MATNEPDKPKGQQITSPALSGDTQLDGIAEPMGKPLHEESPLLSPASDDDDDDSSNGLLERESILQDDFVDNYQETKGLFYMVLLTISIGGLQLAWAVELSAGTPYLLALGLSKSLVAVVWIAGPLSGALVQPYVGMLSDRCRSSWGKRTPFMIAGGLATIGSLLALAWVRELVGGFLGLFGASRESEGVKIAIIVFAVGFVYILDFSINTVQAGIRAFILDCCPSHQQETANSMASRIVGIGNIIGYVAGYVDLPNYLPFLGNTQFKILTVIASTSLASTLLISISTVRERDPRLEPARPKGKGGLIAFFTTVFKSIKRLPPLTRQVCEVQFFAWIGFFPQLFYSSSYVGDIYVQPYLLANPNMTADEIDALYEKATRVGTFALLVYAITSLATNVILPFFIAPSYDAALDSSASSTRSYTTRFSRFLDSLVIPWLTLRRAWMISHLIFASCMFSTLIVRSITAATILIGVVGVSWALTLWAPFAIISAEVSKRDALRRSRKIASAHRHAVASSDADAESALPPHAEEEEEEEEEDQAGVILGIHNMAIASPQILATIASSMIFKFLQKPRGVPGDRSISVVLAAGGLSTLVAAWLTSRIKDEIELPEELRHEEGESGGGTQARRALRRSISLNRSRSYTGLNY</sequence>
<feature type="transmembrane region" description="Helical" evidence="7">
    <location>
        <begin position="467"/>
        <end position="488"/>
    </location>
</feature>
<reference evidence="9" key="1">
    <citation type="submission" date="2016-03" db="EMBL/GenBank/DDBJ databases">
        <authorList>
            <person name="Guldener U."/>
        </authorList>
    </citation>
    <scope>NUCLEOTIDE SEQUENCE [LARGE SCALE GENOMIC DNA]</scope>
    <source>
        <strain evidence="9">04CH-RAC-A.6.1</strain>
    </source>
</reference>
<name>A0A1E1KNV6_9HELO</name>
<feature type="transmembrane region" description="Helical" evidence="7">
    <location>
        <begin position="383"/>
        <end position="403"/>
    </location>
</feature>
<keyword evidence="8" id="KW-0762">Sugar transport</keyword>
<evidence type="ECO:0000256" key="4">
    <source>
        <dbReference type="ARBA" id="ARBA00022989"/>
    </source>
</evidence>
<dbReference type="Gene3D" id="1.20.1250.20">
    <property type="entry name" value="MFS general substrate transporter like domains"/>
    <property type="match status" value="1"/>
</dbReference>
<feature type="transmembrane region" description="Helical" evidence="7">
    <location>
        <begin position="79"/>
        <end position="98"/>
    </location>
</feature>
<feature type="transmembrane region" description="Helical" evidence="7">
    <location>
        <begin position="442"/>
        <end position="460"/>
    </location>
</feature>
<evidence type="ECO:0000256" key="1">
    <source>
        <dbReference type="ARBA" id="ARBA00004141"/>
    </source>
</evidence>
<organism evidence="8 9">
    <name type="scientific">Rhynchosporium agropyri</name>
    <dbReference type="NCBI Taxonomy" id="914238"/>
    <lineage>
        <taxon>Eukaryota</taxon>
        <taxon>Fungi</taxon>
        <taxon>Dikarya</taxon>
        <taxon>Ascomycota</taxon>
        <taxon>Pezizomycotina</taxon>
        <taxon>Leotiomycetes</taxon>
        <taxon>Helotiales</taxon>
        <taxon>Ploettnerulaceae</taxon>
        <taxon>Rhynchosporium</taxon>
    </lineage>
</organism>
<feature type="transmembrane region" description="Helical" evidence="7">
    <location>
        <begin position="235"/>
        <end position="253"/>
    </location>
</feature>
<dbReference type="PANTHER" id="PTHR19432:SF35">
    <property type="entry name" value="SOLUTE CARRIER FAMILY 45 MEMBER 3 ISOFORM X1"/>
    <property type="match status" value="1"/>
</dbReference>
<keyword evidence="3 7" id="KW-0812">Transmembrane</keyword>
<protein>
    <submittedName>
        <fullName evidence="8">Related to sugar transporter</fullName>
    </submittedName>
</protein>
<dbReference type="AlphaFoldDB" id="A0A1E1KNV6"/>
<evidence type="ECO:0000256" key="5">
    <source>
        <dbReference type="ARBA" id="ARBA00023136"/>
    </source>
</evidence>
<evidence type="ECO:0000313" key="8">
    <source>
        <dbReference type="EMBL" id="CZS99697.1"/>
    </source>
</evidence>
<keyword evidence="5 7" id="KW-0472">Membrane</keyword>
<feature type="region of interest" description="Disordered" evidence="6">
    <location>
        <begin position="509"/>
        <end position="537"/>
    </location>
</feature>
<feature type="transmembrane region" description="Helical" evidence="7">
    <location>
        <begin position="118"/>
        <end position="138"/>
    </location>
</feature>
<feature type="compositionally biased region" description="Low complexity" evidence="6">
    <location>
        <begin position="512"/>
        <end position="522"/>
    </location>
</feature>
<dbReference type="PANTHER" id="PTHR19432">
    <property type="entry name" value="SUGAR TRANSPORTER"/>
    <property type="match status" value="1"/>
</dbReference>
<dbReference type="OrthoDB" id="28755at2759"/>
<feature type="transmembrane region" description="Helical" evidence="7">
    <location>
        <begin position="190"/>
        <end position="209"/>
    </location>
</feature>
<evidence type="ECO:0000256" key="3">
    <source>
        <dbReference type="ARBA" id="ARBA00022692"/>
    </source>
</evidence>
<evidence type="ECO:0000313" key="9">
    <source>
        <dbReference type="Proteomes" id="UP000178912"/>
    </source>
</evidence>
<proteinExistence type="predicted"/>
<dbReference type="SUPFAM" id="SSF103473">
    <property type="entry name" value="MFS general substrate transporter"/>
    <property type="match status" value="1"/>
</dbReference>
<keyword evidence="9" id="KW-1185">Reference proteome</keyword>
<dbReference type="GO" id="GO:0008506">
    <property type="term" value="F:sucrose:proton symporter activity"/>
    <property type="evidence" value="ECO:0007669"/>
    <property type="project" value="TreeGrafter"/>
</dbReference>
<dbReference type="Proteomes" id="UP000178912">
    <property type="component" value="Unassembled WGS sequence"/>
</dbReference>
<feature type="transmembrane region" description="Helical" evidence="7">
    <location>
        <begin position="265"/>
        <end position="286"/>
    </location>
</feature>
<evidence type="ECO:0000256" key="2">
    <source>
        <dbReference type="ARBA" id="ARBA00022448"/>
    </source>
</evidence>
<keyword evidence="4 7" id="KW-1133">Transmembrane helix</keyword>
<feature type="region of interest" description="Disordered" evidence="6">
    <location>
        <begin position="1"/>
        <end position="57"/>
    </location>
</feature>
<accession>A0A1E1KNV6</accession>
<gene>
    <name evidence="8" type="ORF">RAG0_08009</name>
</gene>
<dbReference type="InterPro" id="IPR036259">
    <property type="entry name" value="MFS_trans_sf"/>
</dbReference>
<feature type="transmembrane region" description="Helical" evidence="7">
    <location>
        <begin position="150"/>
        <end position="170"/>
    </location>
</feature>
<feature type="compositionally biased region" description="Basic and acidic residues" evidence="6">
    <location>
        <begin position="1"/>
        <end position="10"/>
    </location>
</feature>
<dbReference type="GO" id="GO:0005886">
    <property type="term" value="C:plasma membrane"/>
    <property type="evidence" value="ECO:0007669"/>
    <property type="project" value="TreeGrafter"/>
</dbReference>
<dbReference type="Pfam" id="PF13347">
    <property type="entry name" value="MFS_2"/>
    <property type="match status" value="1"/>
</dbReference>